<name>A0A3D9HPM6_9PROT</name>
<keyword evidence="1" id="KW-0378">Hydrolase</keyword>
<dbReference type="InterPro" id="IPR022742">
    <property type="entry name" value="Hydrolase_4"/>
</dbReference>
<dbReference type="InterPro" id="IPR029058">
    <property type="entry name" value="AB_hydrolase_fold"/>
</dbReference>
<dbReference type="InterPro" id="IPR052382">
    <property type="entry name" value="ABHD10_acyl-thioesterase"/>
</dbReference>
<keyword evidence="4" id="KW-1185">Reference proteome</keyword>
<sequence>MTSPQPDTEQTPSRILSRDGGASIAYHARTGKTVAGEQARKPAVFFLGGFNSNMEGTKARYLDRFCVEQGLGYTRFDYQGHGQSSGTFADGTIGLWRDDALAVLDQVAEGPQILVGSSMGAWMALLLAKARPDRVAGLALIAPAPDFAQKIMWPSLPEDAKLAILKDGFWNRPSEFEDEDYPITGRLIEESRDHNLLDGDPIAFDGPVRILQGDRDEVIPVAHALATAGAVTSQDVQTTILKGGDHRLSKPHELSLLEKTILELVETRQD</sequence>
<evidence type="ECO:0000259" key="2">
    <source>
        <dbReference type="Pfam" id="PF12146"/>
    </source>
</evidence>
<dbReference type="Pfam" id="PF12146">
    <property type="entry name" value="Hydrolase_4"/>
    <property type="match status" value="1"/>
</dbReference>
<dbReference type="GO" id="GO:0016787">
    <property type="term" value="F:hydrolase activity"/>
    <property type="evidence" value="ECO:0007669"/>
    <property type="project" value="UniProtKB-KW"/>
</dbReference>
<dbReference type="EMBL" id="QRDW01000003">
    <property type="protein sequence ID" value="RED51422.1"/>
    <property type="molecule type" value="Genomic_DNA"/>
</dbReference>
<accession>A0A3D9HPM6</accession>
<dbReference type="SUPFAM" id="SSF53474">
    <property type="entry name" value="alpha/beta-Hydrolases"/>
    <property type="match status" value="1"/>
</dbReference>
<comment type="caution">
    <text evidence="3">The sequence shown here is derived from an EMBL/GenBank/DDBJ whole genome shotgun (WGS) entry which is preliminary data.</text>
</comment>
<reference evidence="3 4" key="1">
    <citation type="submission" date="2018-07" db="EMBL/GenBank/DDBJ databases">
        <title>Genomic Encyclopedia of Type Strains, Phase III (KMG-III): the genomes of soil and plant-associated and newly described type strains.</title>
        <authorList>
            <person name="Whitman W."/>
        </authorList>
    </citation>
    <scope>NUCLEOTIDE SEQUENCE [LARGE SCALE GENOMIC DNA]</scope>
    <source>
        <strain evidence="3 4">CECT 8488</strain>
    </source>
</reference>
<feature type="domain" description="Serine aminopeptidase S33" evidence="2">
    <location>
        <begin position="41"/>
        <end position="151"/>
    </location>
</feature>
<gene>
    <name evidence="3" type="ORF">DFP90_103223</name>
</gene>
<dbReference type="OrthoDB" id="9813296at2"/>
<dbReference type="AlphaFoldDB" id="A0A3D9HPM6"/>
<evidence type="ECO:0000313" key="4">
    <source>
        <dbReference type="Proteomes" id="UP000256845"/>
    </source>
</evidence>
<dbReference type="PANTHER" id="PTHR16138">
    <property type="entry name" value="MYCOPHENOLIC ACID ACYL-GLUCURONIDE ESTERASE, MITOCHONDRIAL"/>
    <property type="match status" value="1"/>
</dbReference>
<evidence type="ECO:0000313" key="3">
    <source>
        <dbReference type="EMBL" id="RED51422.1"/>
    </source>
</evidence>
<dbReference type="Gene3D" id="3.40.50.1820">
    <property type="entry name" value="alpha/beta hydrolase"/>
    <property type="match status" value="1"/>
</dbReference>
<evidence type="ECO:0000256" key="1">
    <source>
        <dbReference type="ARBA" id="ARBA00022801"/>
    </source>
</evidence>
<dbReference type="Proteomes" id="UP000256845">
    <property type="component" value="Unassembled WGS sequence"/>
</dbReference>
<dbReference type="PANTHER" id="PTHR16138:SF7">
    <property type="entry name" value="PALMITOYL-PROTEIN THIOESTERASE ABHD10, MITOCHONDRIAL"/>
    <property type="match status" value="1"/>
</dbReference>
<protein>
    <submittedName>
        <fullName evidence="3">Pimeloyl-ACP methyl ester carboxylesterase</fullName>
    </submittedName>
</protein>
<organism evidence="3 4">
    <name type="scientific">Aestuariispira insulae</name>
    <dbReference type="NCBI Taxonomy" id="1461337"/>
    <lineage>
        <taxon>Bacteria</taxon>
        <taxon>Pseudomonadati</taxon>
        <taxon>Pseudomonadota</taxon>
        <taxon>Alphaproteobacteria</taxon>
        <taxon>Rhodospirillales</taxon>
        <taxon>Kiloniellaceae</taxon>
        <taxon>Aestuariispira</taxon>
    </lineage>
</organism>
<dbReference type="RefSeq" id="WP_115936314.1">
    <property type="nucleotide sequence ID" value="NZ_QRDW01000003.1"/>
</dbReference>
<proteinExistence type="predicted"/>